<feature type="compositionally biased region" description="Basic and acidic residues" evidence="2">
    <location>
        <begin position="43"/>
        <end position="54"/>
    </location>
</feature>
<evidence type="ECO:0000256" key="1">
    <source>
        <dbReference type="PROSITE-ProRule" id="PRU01373"/>
    </source>
</evidence>
<feature type="active site" description="Nucleophile" evidence="1">
    <location>
        <position position="385"/>
    </location>
</feature>
<feature type="compositionally biased region" description="Basic and acidic residues" evidence="2">
    <location>
        <begin position="198"/>
        <end position="211"/>
    </location>
</feature>
<dbReference type="SMART" id="SM00287">
    <property type="entry name" value="SH3b"/>
    <property type="match status" value="1"/>
</dbReference>
<feature type="region of interest" description="Disordered" evidence="2">
    <location>
        <begin position="198"/>
        <end position="229"/>
    </location>
</feature>
<dbReference type="Proteomes" id="UP001597451">
    <property type="component" value="Unassembled WGS sequence"/>
</dbReference>
<dbReference type="InterPro" id="IPR005490">
    <property type="entry name" value="LD_TPept_cat_dom"/>
</dbReference>
<name>A0ABW5Q4Q8_9BACI</name>
<dbReference type="PANTHER" id="PTHR38589">
    <property type="entry name" value="BLR0621 PROTEIN"/>
    <property type="match status" value="1"/>
</dbReference>
<dbReference type="PROSITE" id="PS52029">
    <property type="entry name" value="LD_TPASE"/>
    <property type="match status" value="1"/>
</dbReference>
<comment type="pathway">
    <text evidence="1">Cell wall biogenesis; peptidoglycan biosynthesis.</text>
</comment>
<evidence type="ECO:0000259" key="4">
    <source>
        <dbReference type="PROSITE" id="PS52029"/>
    </source>
</evidence>
<dbReference type="PROSITE" id="PS51781">
    <property type="entry name" value="SH3B"/>
    <property type="match status" value="1"/>
</dbReference>
<accession>A0ABW5Q4Q8</accession>
<feature type="region of interest" description="Disordered" evidence="2">
    <location>
        <begin position="30"/>
        <end position="132"/>
    </location>
</feature>
<proteinExistence type="predicted"/>
<keyword evidence="6" id="KW-1185">Reference proteome</keyword>
<dbReference type="PANTHER" id="PTHR38589:SF1">
    <property type="entry name" value="BLR0621 PROTEIN"/>
    <property type="match status" value="1"/>
</dbReference>
<dbReference type="RefSeq" id="WP_379563670.1">
    <property type="nucleotide sequence ID" value="NZ_JBHUMX010000042.1"/>
</dbReference>
<sequence>MTKKKWMTGISTLLLMVVIVIGVIWISGSSSGKATTTEDFEEETSKRDVKKEGKIQVGISNESLEESEDEESKNKEEKSRNKKAEEEKKESAVENKKPSKEVKDEEKEKETAETKTPESKKEDKPTAPTTKVIDPVTKYVDVSSLNVRSGPGTNYKVITSVTDGQSVTITEISSTWGKVKVNGKTGWLSRNYLSDKKPVVAKKEGKQEEPKQTPVEETPTPKNDADKLTTVSGNNQLILVTTDSYGSTSATIQTFEKDGSGKWNRVMNTSGFLGKNGFGKQKEGDGKTPIGKYSIGTAFGQNGNPGTKLPWRDITSDDVWVDDSDSALYNTWQSKSKTQGQWKSAENMTHRLYTYGFVINYNTQRTPGKGSAIFFHTGSSYTLGCVATSQSNVISILKWLDPAKNPVIIMTPSQNLSNY</sequence>
<dbReference type="InterPro" id="IPR003646">
    <property type="entry name" value="SH3-like_bac-type"/>
</dbReference>
<evidence type="ECO:0000256" key="2">
    <source>
        <dbReference type="SAM" id="MobiDB-lite"/>
    </source>
</evidence>
<feature type="active site" description="Proton donor/acceptor" evidence="1">
    <location>
        <position position="376"/>
    </location>
</feature>
<dbReference type="Gene3D" id="2.30.30.40">
    <property type="entry name" value="SH3 Domains"/>
    <property type="match status" value="1"/>
</dbReference>
<keyword evidence="1" id="KW-0573">Peptidoglycan synthesis</keyword>
<evidence type="ECO:0000259" key="3">
    <source>
        <dbReference type="PROSITE" id="PS51781"/>
    </source>
</evidence>
<evidence type="ECO:0000313" key="6">
    <source>
        <dbReference type="Proteomes" id="UP001597451"/>
    </source>
</evidence>
<dbReference type="EMBL" id="JBHUMX010000042">
    <property type="protein sequence ID" value="MFD2630425.1"/>
    <property type="molecule type" value="Genomic_DNA"/>
</dbReference>
<evidence type="ECO:0000313" key="5">
    <source>
        <dbReference type="EMBL" id="MFD2630425.1"/>
    </source>
</evidence>
<keyword evidence="1" id="KW-0133">Cell shape</keyword>
<feature type="domain" description="SH3b" evidence="3">
    <location>
        <begin position="135"/>
        <end position="197"/>
    </location>
</feature>
<feature type="compositionally biased region" description="Basic and acidic residues" evidence="2">
    <location>
        <begin position="72"/>
        <end position="125"/>
    </location>
</feature>
<keyword evidence="1" id="KW-0961">Cell wall biogenesis/degradation</keyword>
<reference evidence="6" key="1">
    <citation type="journal article" date="2019" name="Int. J. Syst. Evol. Microbiol.">
        <title>The Global Catalogue of Microorganisms (GCM) 10K type strain sequencing project: providing services to taxonomists for standard genome sequencing and annotation.</title>
        <authorList>
            <consortium name="The Broad Institute Genomics Platform"/>
            <consortium name="The Broad Institute Genome Sequencing Center for Infectious Disease"/>
            <person name="Wu L."/>
            <person name="Ma J."/>
        </authorList>
    </citation>
    <scope>NUCLEOTIDE SEQUENCE [LARGE SCALE GENOMIC DNA]</scope>
    <source>
        <strain evidence="6">TISTR 1858</strain>
    </source>
</reference>
<dbReference type="Pfam" id="PF03734">
    <property type="entry name" value="YkuD"/>
    <property type="match status" value="1"/>
</dbReference>
<protein>
    <submittedName>
        <fullName evidence="5">SH3 domain-containing protein</fullName>
    </submittedName>
</protein>
<gene>
    <name evidence="5" type="ORF">ACFSUN_16695</name>
</gene>
<dbReference type="Pfam" id="PF08239">
    <property type="entry name" value="SH3_3"/>
    <property type="match status" value="1"/>
</dbReference>
<comment type="caution">
    <text evidence="5">The sequence shown here is derived from an EMBL/GenBank/DDBJ whole genome shotgun (WGS) entry which is preliminary data.</text>
</comment>
<organism evidence="5 6">
    <name type="scientific">Oceanobacillus kapialis</name>
    <dbReference type="NCBI Taxonomy" id="481353"/>
    <lineage>
        <taxon>Bacteria</taxon>
        <taxon>Bacillati</taxon>
        <taxon>Bacillota</taxon>
        <taxon>Bacilli</taxon>
        <taxon>Bacillales</taxon>
        <taxon>Bacillaceae</taxon>
        <taxon>Oceanobacillus</taxon>
    </lineage>
</organism>
<feature type="domain" description="L,D-TPase catalytic" evidence="4">
    <location>
        <begin position="241"/>
        <end position="410"/>
    </location>
</feature>